<name>A0AAD8Z2I9_9TELE</name>
<keyword evidence="4 5" id="KW-0238">DNA-binding</keyword>
<evidence type="ECO:0000313" key="8">
    <source>
        <dbReference type="EMBL" id="KAK1790115.1"/>
    </source>
</evidence>
<evidence type="ECO:0000256" key="5">
    <source>
        <dbReference type="PROSITE-ProRule" id="PRU00309"/>
    </source>
</evidence>
<evidence type="ECO:0000259" key="7">
    <source>
        <dbReference type="PROSITE" id="PS50950"/>
    </source>
</evidence>
<dbReference type="PANTHER" id="PTHR46927">
    <property type="entry name" value="AGAP005574-PA"/>
    <property type="match status" value="1"/>
</dbReference>
<proteinExistence type="predicted"/>
<evidence type="ECO:0000256" key="6">
    <source>
        <dbReference type="SAM" id="Coils"/>
    </source>
</evidence>
<dbReference type="EMBL" id="JAROKS010000021">
    <property type="protein sequence ID" value="KAK1790115.1"/>
    <property type="molecule type" value="Genomic_DNA"/>
</dbReference>
<dbReference type="GO" id="GO:0008270">
    <property type="term" value="F:zinc ion binding"/>
    <property type="evidence" value="ECO:0007669"/>
    <property type="project" value="UniProtKB-KW"/>
</dbReference>
<keyword evidence="6" id="KW-0175">Coiled coil</keyword>
<gene>
    <name evidence="8" type="ORF">P4O66_013950</name>
</gene>
<dbReference type="GO" id="GO:0003677">
    <property type="term" value="F:DNA binding"/>
    <property type="evidence" value="ECO:0007669"/>
    <property type="project" value="UniProtKB-UniRule"/>
</dbReference>
<keyword evidence="9" id="KW-1185">Reference proteome</keyword>
<reference evidence="8" key="1">
    <citation type="submission" date="2023-03" db="EMBL/GenBank/DDBJ databases">
        <title>Electrophorus voltai genome.</title>
        <authorList>
            <person name="Bian C."/>
        </authorList>
    </citation>
    <scope>NUCLEOTIDE SEQUENCE</scope>
    <source>
        <strain evidence="8">CB-2022</strain>
        <tissue evidence="8">Muscle</tissue>
    </source>
</reference>
<evidence type="ECO:0000256" key="3">
    <source>
        <dbReference type="ARBA" id="ARBA00022833"/>
    </source>
</evidence>
<dbReference type="Pfam" id="PF05485">
    <property type="entry name" value="THAP"/>
    <property type="match status" value="1"/>
</dbReference>
<dbReference type="InterPro" id="IPR006612">
    <property type="entry name" value="THAP_Znf"/>
</dbReference>
<evidence type="ECO:0000256" key="1">
    <source>
        <dbReference type="ARBA" id="ARBA00022723"/>
    </source>
</evidence>
<feature type="non-terminal residue" evidence="8">
    <location>
        <position position="378"/>
    </location>
</feature>
<dbReference type="AlphaFoldDB" id="A0AAD8Z2I9"/>
<evidence type="ECO:0000256" key="4">
    <source>
        <dbReference type="ARBA" id="ARBA00023125"/>
    </source>
</evidence>
<feature type="coiled-coil region" evidence="6">
    <location>
        <begin position="296"/>
        <end position="351"/>
    </location>
</feature>
<dbReference type="Proteomes" id="UP001239994">
    <property type="component" value="Unassembled WGS sequence"/>
</dbReference>
<evidence type="ECO:0000313" key="9">
    <source>
        <dbReference type="Proteomes" id="UP001239994"/>
    </source>
</evidence>
<evidence type="ECO:0000256" key="2">
    <source>
        <dbReference type="ARBA" id="ARBA00022771"/>
    </source>
</evidence>
<keyword evidence="1" id="KW-0479">Metal-binding</keyword>
<dbReference type="SMART" id="SM00980">
    <property type="entry name" value="THAP"/>
    <property type="match status" value="1"/>
</dbReference>
<feature type="domain" description="THAP-type" evidence="7">
    <location>
        <begin position="1"/>
        <end position="69"/>
    </location>
</feature>
<keyword evidence="3" id="KW-0862">Zinc</keyword>
<accession>A0AAD8Z2I9</accession>
<dbReference type="SUPFAM" id="SSF57716">
    <property type="entry name" value="Glucocorticoid receptor-like (DNA-binding domain)"/>
    <property type="match status" value="1"/>
</dbReference>
<organism evidence="8 9">
    <name type="scientific">Electrophorus voltai</name>
    <dbReference type="NCBI Taxonomy" id="2609070"/>
    <lineage>
        <taxon>Eukaryota</taxon>
        <taxon>Metazoa</taxon>
        <taxon>Chordata</taxon>
        <taxon>Craniata</taxon>
        <taxon>Vertebrata</taxon>
        <taxon>Euteleostomi</taxon>
        <taxon>Actinopterygii</taxon>
        <taxon>Neopterygii</taxon>
        <taxon>Teleostei</taxon>
        <taxon>Ostariophysi</taxon>
        <taxon>Gymnotiformes</taxon>
        <taxon>Gymnotoidei</taxon>
        <taxon>Gymnotidae</taxon>
        <taxon>Electrophorus</taxon>
    </lineage>
</organism>
<keyword evidence="2 5" id="KW-0863">Zinc-finger</keyword>
<comment type="caution">
    <text evidence="8">The sequence shown here is derived from an EMBL/GenBank/DDBJ whole genome shotgun (WGS) entry which is preliminary data.</text>
</comment>
<dbReference type="InterPro" id="IPR052224">
    <property type="entry name" value="THAP_domain_protein"/>
</dbReference>
<protein>
    <recommendedName>
        <fullName evidence="7">THAP-type domain-containing protein</fullName>
    </recommendedName>
</protein>
<sequence>ILLVDFNTCSLRYPLHDPERLQLWLKHIGCGEWTPSGHQYLCHEHFEPSCFISRWGMRYLANNAMPTIFDLSEPSKITATQSGKVACRNVPVVHDCCPGAVKLCAVTVKSSTPSEELPLPVLNGTGNRRLAVTSGSQSTGTIPVMLLRSAGELVCCRDSGRKVVVVFKGPSSDVAEVCIDAAASVIMNMAAGVEQKNCDLSPLAVVNAEGKDSTTDQQGGEVQVVACFDMIPSVPCPLSSISVPAGLPGLYDHPMPSPGSLVLTLEKLVSVTEEGLQKMETDAQQSSQLEEHRLSKDQLGAIATELQKRVKVLQQRHRRHLEKLLGLESVAAQLRQSNLLMEERLQLLEKVYLQTSAAVSDTGKTVAIIYEDDNTPYV</sequence>
<dbReference type="PROSITE" id="PS50950">
    <property type="entry name" value="ZF_THAP"/>
    <property type="match status" value="1"/>
</dbReference>
<dbReference type="PANTHER" id="PTHR46927:SF2">
    <property type="entry name" value="THAP DOMAIN-CONTAINING PROTEIN 8"/>
    <property type="match status" value="1"/>
</dbReference>
<dbReference type="SMART" id="SM00692">
    <property type="entry name" value="DM3"/>
    <property type="match status" value="1"/>
</dbReference>